<evidence type="ECO:0000313" key="2">
    <source>
        <dbReference type="EMBL" id="RPB11255.1"/>
    </source>
</evidence>
<name>A0A3N4KZU9_9PEZI</name>
<keyword evidence="1" id="KW-0812">Transmembrane</keyword>
<evidence type="ECO:0000256" key="1">
    <source>
        <dbReference type="SAM" id="Phobius"/>
    </source>
</evidence>
<keyword evidence="3" id="KW-1185">Reference proteome</keyword>
<feature type="transmembrane region" description="Helical" evidence="1">
    <location>
        <begin position="25"/>
        <end position="44"/>
    </location>
</feature>
<dbReference type="Proteomes" id="UP000277580">
    <property type="component" value="Unassembled WGS sequence"/>
</dbReference>
<dbReference type="EMBL" id="ML119137">
    <property type="protein sequence ID" value="RPB11255.1"/>
    <property type="molecule type" value="Genomic_DNA"/>
</dbReference>
<feature type="transmembrane region" description="Helical" evidence="1">
    <location>
        <begin position="56"/>
        <end position="76"/>
    </location>
</feature>
<organism evidence="2 3">
    <name type="scientific">Morchella conica CCBAS932</name>
    <dbReference type="NCBI Taxonomy" id="1392247"/>
    <lineage>
        <taxon>Eukaryota</taxon>
        <taxon>Fungi</taxon>
        <taxon>Dikarya</taxon>
        <taxon>Ascomycota</taxon>
        <taxon>Pezizomycotina</taxon>
        <taxon>Pezizomycetes</taxon>
        <taxon>Pezizales</taxon>
        <taxon>Morchellaceae</taxon>
        <taxon>Morchella</taxon>
    </lineage>
</organism>
<proteinExistence type="predicted"/>
<protein>
    <recommendedName>
        <fullName evidence="4">Transmembrane protein</fullName>
    </recommendedName>
</protein>
<accession>A0A3N4KZU9</accession>
<evidence type="ECO:0008006" key="4">
    <source>
        <dbReference type="Google" id="ProtNLM"/>
    </source>
</evidence>
<sequence>MVVNFVRTPQRAVPVERDWPPGERGGGGVEIVFFFIFIIFWPFVRWLHNLIGSKEFFFSFCLVLLSASFAVSAGVLCV</sequence>
<keyword evidence="1" id="KW-1133">Transmembrane helix</keyword>
<evidence type="ECO:0000313" key="3">
    <source>
        <dbReference type="Proteomes" id="UP000277580"/>
    </source>
</evidence>
<dbReference type="AlphaFoldDB" id="A0A3N4KZU9"/>
<dbReference type="InParanoid" id="A0A3N4KZU9"/>
<reference evidence="2 3" key="1">
    <citation type="journal article" date="2018" name="Nat. Ecol. Evol.">
        <title>Pezizomycetes genomes reveal the molecular basis of ectomycorrhizal truffle lifestyle.</title>
        <authorList>
            <person name="Murat C."/>
            <person name="Payen T."/>
            <person name="Noel B."/>
            <person name="Kuo A."/>
            <person name="Morin E."/>
            <person name="Chen J."/>
            <person name="Kohler A."/>
            <person name="Krizsan K."/>
            <person name="Balestrini R."/>
            <person name="Da Silva C."/>
            <person name="Montanini B."/>
            <person name="Hainaut M."/>
            <person name="Levati E."/>
            <person name="Barry K.W."/>
            <person name="Belfiori B."/>
            <person name="Cichocki N."/>
            <person name="Clum A."/>
            <person name="Dockter R.B."/>
            <person name="Fauchery L."/>
            <person name="Guy J."/>
            <person name="Iotti M."/>
            <person name="Le Tacon F."/>
            <person name="Lindquist E.A."/>
            <person name="Lipzen A."/>
            <person name="Malagnac F."/>
            <person name="Mello A."/>
            <person name="Molinier V."/>
            <person name="Miyauchi S."/>
            <person name="Poulain J."/>
            <person name="Riccioni C."/>
            <person name="Rubini A."/>
            <person name="Sitrit Y."/>
            <person name="Splivallo R."/>
            <person name="Traeger S."/>
            <person name="Wang M."/>
            <person name="Zifcakova L."/>
            <person name="Wipf D."/>
            <person name="Zambonelli A."/>
            <person name="Paolocci F."/>
            <person name="Nowrousian M."/>
            <person name="Ottonello S."/>
            <person name="Baldrian P."/>
            <person name="Spatafora J.W."/>
            <person name="Henrissat B."/>
            <person name="Nagy L.G."/>
            <person name="Aury J.M."/>
            <person name="Wincker P."/>
            <person name="Grigoriev I.V."/>
            <person name="Bonfante P."/>
            <person name="Martin F.M."/>
        </authorList>
    </citation>
    <scope>NUCLEOTIDE SEQUENCE [LARGE SCALE GENOMIC DNA]</scope>
    <source>
        <strain evidence="2 3">CCBAS932</strain>
    </source>
</reference>
<gene>
    <name evidence="2" type="ORF">P167DRAFT_229903</name>
</gene>
<keyword evidence="1" id="KW-0472">Membrane</keyword>